<name>A0A514CSK1_9CAUD</name>
<feature type="region of interest" description="Disordered" evidence="1">
    <location>
        <begin position="43"/>
        <end position="78"/>
    </location>
</feature>
<dbReference type="GeneID" id="56135903"/>
<reference evidence="2 3" key="1">
    <citation type="submission" date="2019-06" db="EMBL/GenBank/DDBJ databases">
        <authorList>
            <person name="Kincaid V.D."/>
            <person name="Fuller A."/>
            <person name="Hodges K."/>
            <person name="Bansal M."/>
            <person name="Essig J."/>
            <person name="Johnson A."/>
        </authorList>
    </citation>
    <scope>NUCLEOTIDE SEQUENCE [LARGE SCALE GENOMIC DNA]</scope>
</reference>
<dbReference type="RefSeq" id="YP_009903627.1">
    <property type="nucleotide sequence ID" value="NC_049849.1"/>
</dbReference>
<protein>
    <submittedName>
        <fullName evidence="2">RecA</fullName>
    </submittedName>
</protein>
<evidence type="ECO:0000313" key="3">
    <source>
        <dbReference type="Proteomes" id="UP000320799"/>
    </source>
</evidence>
<feature type="region of interest" description="Disordered" evidence="1">
    <location>
        <begin position="1"/>
        <end position="24"/>
    </location>
</feature>
<dbReference type="KEGG" id="vg:56135903"/>
<evidence type="ECO:0000313" key="2">
    <source>
        <dbReference type="EMBL" id="QDH83446.1"/>
    </source>
</evidence>
<dbReference type="Proteomes" id="UP000320799">
    <property type="component" value="Segment"/>
</dbReference>
<evidence type="ECO:0000256" key="1">
    <source>
        <dbReference type="SAM" id="MobiDB-lite"/>
    </source>
</evidence>
<dbReference type="SUPFAM" id="SSF52540">
    <property type="entry name" value="P-loop containing nucleoside triphosphate hydrolases"/>
    <property type="match status" value="1"/>
</dbReference>
<keyword evidence="3" id="KW-1185">Reference proteome</keyword>
<feature type="compositionally biased region" description="Basic residues" evidence="1">
    <location>
        <begin position="43"/>
        <end position="53"/>
    </location>
</feature>
<organism evidence="2 3">
    <name type="scientific">Achromobacter phage Motura</name>
    <dbReference type="NCBI Taxonomy" id="2591403"/>
    <lineage>
        <taxon>Viruses</taxon>
        <taxon>Duplodnaviria</taxon>
        <taxon>Heunggongvirae</taxon>
        <taxon>Uroviricota</taxon>
        <taxon>Caudoviricetes</taxon>
        <taxon>Moturavirus</taxon>
        <taxon>Moturavirus motura</taxon>
    </lineage>
</organism>
<proteinExistence type="predicted"/>
<dbReference type="EMBL" id="MN094788">
    <property type="protein sequence ID" value="QDH83446.1"/>
    <property type="molecule type" value="Genomic_DNA"/>
</dbReference>
<feature type="compositionally biased region" description="Basic and acidic residues" evidence="1">
    <location>
        <begin position="1"/>
        <end position="22"/>
    </location>
</feature>
<sequence>MAKKEKDAKAKKTKVKADDKELKKAKKAVKAVIDDAEKKTKKALKAAKAKKSKSRSDDDEVDDDGDEASGEAGFDPYAHMNSDLDEIERQVQVTSGLEEDAFPMSTGLLMKDLMLGGGIRPGMYTTAGGEQSTKTTSVINDFAAATLAGVPIKSWWDYEGSTVNSHPYVESIMRANGIKKTARDLFGVRDSATGKYIVTPIIRFQTESILEKFFDYFHGMLKRLPNKRLLAGKWWYIYEDSKENQKKYGEFASKKMPKMYGKGIYIPVPNDDGSLQAVVGVDSYPAMNPLLNDEDEANEGLALNARRFSKLLPRVKGLLVQKRVALLGVNQLRDIPMARYGPTQMEPGGKALQFNSDVRLWNSSRALSGVPYGNPKGEGKFEFEDSITGEGKDRYRYIHQKMVKNKLSQEIPEVWYRLWVEDVNGEAQGYDPVWDTIYYLFVTGQVSGKRHAMTLNLEKLGAAKKSTSWKELKLWVLGSKDDKKKISERLGYKPMDLRKFCFSQMKKGTSKELYFAQQNKNAKNKDSSDDSED</sequence>
<feature type="compositionally biased region" description="Acidic residues" evidence="1">
    <location>
        <begin position="57"/>
        <end position="69"/>
    </location>
</feature>
<dbReference type="InterPro" id="IPR027417">
    <property type="entry name" value="P-loop_NTPase"/>
</dbReference>
<dbReference type="Gene3D" id="3.40.50.300">
    <property type="entry name" value="P-loop containing nucleotide triphosphate hydrolases"/>
    <property type="match status" value="1"/>
</dbReference>
<accession>A0A514CSK1</accession>